<evidence type="ECO:0000256" key="4">
    <source>
        <dbReference type="ARBA" id="ARBA00022692"/>
    </source>
</evidence>
<keyword evidence="7" id="KW-0630">Potassium</keyword>
<accession>A0A6G4WKP6</accession>
<evidence type="ECO:0000256" key="12">
    <source>
        <dbReference type="SAM" id="Phobius"/>
    </source>
</evidence>
<evidence type="ECO:0000256" key="2">
    <source>
        <dbReference type="ARBA" id="ARBA00022448"/>
    </source>
</evidence>
<name>A0A6G4WKP6_9HYPH</name>
<evidence type="ECO:0000313" key="14">
    <source>
        <dbReference type="EMBL" id="NGO55385.1"/>
    </source>
</evidence>
<dbReference type="GO" id="GO:0008076">
    <property type="term" value="C:voltage-gated potassium channel complex"/>
    <property type="evidence" value="ECO:0007669"/>
    <property type="project" value="InterPro"/>
</dbReference>
<organism evidence="14 15">
    <name type="scientific">Allomesorhizobium camelthorni</name>
    <dbReference type="NCBI Taxonomy" id="475069"/>
    <lineage>
        <taxon>Bacteria</taxon>
        <taxon>Pseudomonadati</taxon>
        <taxon>Pseudomonadota</taxon>
        <taxon>Alphaproteobacteria</taxon>
        <taxon>Hyphomicrobiales</taxon>
        <taxon>Phyllobacteriaceae</taxon>
        <taxon>Allomesorhizobium</taxon>
    </lineage>
</organism>
<comment type="subcellular location">
    <subcellularLocation>
        <location evidence="1">Membrane</location>
        <topology evidence="1">Multi-pass membrane protein</topology>
    </subcellularLocation>
</comment>
<keyword evidence="6" id="KW-0851">Voltage-gated channel</keyword>
<dbReference type="Gene3D" id="1.20.120.350">
    <property type="entry name" value="Voltage-gated potassium channels. Chain C"/>
    <property type="match status" value="1"/>
</dbReference>
<feature type="transmembrane region" description="Helical" evidence="12">
    <location>
        <begin position="227"/>
        <end position="255"/>
    </location>
</feature>
<keyword evidence="10 12" id="KW-0472">Membrane</keyword>
<evidence type="ECO:0000256" key="1">
    <source>
        <dbReference type="ARBA" id="ARBA00004141"/>
    </source>
</evidence>
<evidence type="ECO:0000259" key="13">
    <source>
        <dbReference type="Pfam" id="PF00520"/>
    </source>
</evidence>
<dbReference type="InterPro" id="IPR027359">
    <property type="entry name" value="Volt_channel_dom_sf"/>
</dbReference>
<protein>
    <submittedName>
        <fullName evidence="14">Ion transporter</fullName>
    </submittedName>
</protein>
<keyword evidence="8 12" id="KW-1133">Transmembrane helix</keyword>
<keyword evidence="3" id="KW-0633">Potassium transport</keyword>
<feature type="domain" description="Ion transport" evidence="13">
    <location>
        <begin position="34"/>
        <end position="258"/>
    </location>
</feature>
<comment type="caution">
    <text evidence="14">The sequence shown here is derived from an EMBL/GenBank/DDBJ whole genome shotgun (WGS) entry which is preliminary data.</text>
</comment>
<dbReference type="AlphaFoldDB" id="A0A6G4WKP6"/>
<keyword evidence="11" id="KW-0407">Ion channel</keyword>
<keyword evidence="9" id="KW-0406">Ion transport</keyword>
<feature type="transmembrane region" description="Helical" evidence="12">
    <location>
        <begin position="103"/>
        <end position="124"/>
    </location>
</feature>
<keyword evidence="5" id="KW-0631">Potassium channel</keyword>
<dbReference type="InterPro" id="IPR005821">
    <property type="entry name" value="Ion_trans_dom"/>
</dbReference>
<evidence type="ECO:0000256" key="5">
    <source>
        <dbReference type="ARBA" id="ARBA00022826"/>
    </source>
</evidence>
<keyword evidence="2" id="KW-0813">Transport</keyword>
<dbReference type="Gene3D" id="1.10.287.70">
    <property type="match status" value="1"/>
</dbReference>
<evidence type="ECO:0000256" key="6">
    <source>
        <dbReference type="ARBA" id="ARBA00022882"/>
    </source>
</evidence>
<keyword evidence="4 12" id="KW-0812">Transmembrane</keyword>
<evidence type="ECO:0000256" key="3">
    <source>
        <dbReference type="ARBA" id="ARBA00022538"/>
    </source>
</evidence>
<dbReference type="SUPFAM" id="SSF81324">
    <property type="entry name" value="Voltage-gated potassium channels"/>
    <property type="match status" value="1"/>
</dbReference>
<evidence type="ECO:0000256" key="10">
    <source>
        <dbReference type="ARBA" id="ARBA00023136"/>
    </source>
</evidence>
<dbReference type="GO" id="GO:0005249">
    <property type="term" value="F:voltage-gated potassium channel activity"/>
    <property type="evidence" value="ECO:0007669"/>
    <property type="project" value="InterPro"/>
</dbReference>
<gene>
    <name evidence="14" type="ORF">G6N73_30800</name>
</gene>
<evidence type="ECO:0000256" key="7">
    <source>
        <dbReference type="ARBA" id="ARBA00022958"/>
    </source>
</evidence>
<dbReference type="Pfam" id="PF00520">
    <property type="entry name" value="Ion_trans"/>
    <property type="match status" value="1"/>
</dbReference>
<dbReference type="InterPro" id="IPR028325">
    <property type="entry name" value="VG_K_chnl"/>
</dbReference>
<evidence type="ECO:0000256" key="8">
    <source>
        <dbReference type="ARBA" id="ARBA00022989"/>
    </source>
</evidence>
<dbReference type="Proteomes" id="UP001642900">
    <property type="component" value="Unassembled WGS sequence"/>
</dbReference>
<feature type="transmembrane region" description="Helical" evidence="12">
    <location>
        <begin position="64"/>
        <end position="82"/>
    </location>
</feature>
<dbReference type="PANTHER" id="PTHR11537:SF254">
    <property type="entry name" value="POTASSIUM VOLTAGE-GATED CHANNEL PROTEIN SHAB"/>
    <property type="match status" value="1"/>
</dbReference>
<dbReference type="PRINTS" id="PR00169">
    <property type="entry name" value="KCHANNEL"/>
</dbReference>
<dbReference type="EMBL" id="JAAKZF010000096">
    <property type="protein sequence ID" value="NGO55385.1"/>
    <property type="molecule type" value="Genomic_DNA"/>
</dbReference>
<evidence type="ECO:0000313" key="15">
    <source>
        <dbReference type="Proteomes" id="UP001642900"/>
    </source>
</evidence>
<dbReference type="GO" id="GO:0001508">
    <property type="term" value="P:action potential"/>
    <property type="evidence" value="ECO:0007669"/>
    <property type="project" value="TreeGrafter"/>
</dbReference>
<dbReference type="PANTHER" id="PTHR11537">
    <property type="entry name" value="VOLTAGE-GATED POTASSIUM CHANNEL"/>
    <property type="match status" value="1"/>
</dbReference>
<feature type="transmembrane region" description="Helical" evidence="12">
    <location>
        <begin position="166"/>
        <end position="187"/>
    </location>
</feature>
<evidence type="ECO:0000256" key="11">
    <source>
        <dbReference type="ARBA" id="ARBA00023303"/>
    </source>
</evidence>
<reference evidence="14 15" key="1">
    <citation type="submission" date="2020-02" db="EMBL/GenBank/DDBJ databases">
        <title>Genome sequence of strain CCNWXJ40-4.</title>
        <authorList>
            <person name="Gao J."/>
            <person name="Sun J."/>
        </authorList>
    </citation>
    <scope>NUCLEOTIDE SEQUENCE [LARGE SCALE GENOMIC DNA]</scope>
    <source>
        <strain evidence="14 15">CCNWXJ 40-4</strain>
    </source>
</reference>
<sequence>MMSDISVHEIVGLRKWLYRNLQPAAWHKTGLSPLNRFIVVVICLAVAVAVFESEPAIHQGHEKWFFAAEMGFGCVFLAEYLARVWTSAENPAYGGGLRGTLRYIFSLPAIIDLLAMSTLFLTFFGNETSILRLFRLIRILSLAKLGRYSSAIRAMAEAVKSRRYELLMSLATACMLLLTSSTLLYIVEGDAQPAVFGSIPRAMWWSIATLTTVGYGDVVPATVIGKLLAGLTAITGIGLIAMPTGILAAAFSDAIQRQREAKKHKEPTRPG</sequence>
<keyword evidence="15" id="KW-1185">Reference proteome</keyword>
<proteinExistence type="predicted"/>
<evidence type="ECO:0000256" key="9">
    <source>
        <dbReference type="ARBA" id="ARBA00023065"/>
    </source>
</evidence>
<feature type="transmembrane region" description="Helical" evidence="12">
    <location>
        <begin position="34"/>
        <end position="52"/>
    </location>
</feature>